<protein>
    <submittedName>
        <fullName evidence="4">Tetratricopeptide repeat protein</fullName>
    </submittedName>
</protein>
<keyword evidence="1" id="KW-0802">TPR repeat</keyword>
<organism evidence="4 5">
    <name type="scientific">Luteibacter sahnii</name>
    <dbReference type="NCBI Taxonomy" id="3021977"/>
    <lineage>
        <taxon>Bacteria</taxon>
        <taxon>Pseudomonadati</taxon>
        <taxon>Pseudomonadota</taxon>
        <taxon>Gammaproteobacteria</taxon>
        <taxon>Lysobacterales</taxon>
        <taxon>Rhodanobacteraceae</taxon>
        <taxon>Luteibacter</taxon>
    </lineage>
</organism>
<evidence type="ECO:0000256" key="3">
    <source>
        <dbReference type="SAM" id="SignalP"/>
    </source>
</evidence>
<evidence type="ECO:0000256" key="2">
    <source>
        <dbReference type="SAM" id="MobiDB-lite"/>
    </source>
</evidence>
<evidence type="ECO:0000313" key="4">
    <source>
        <dbReference type="EMBL" id="MDF4025538.1"/>
    </source>
</evidence>
<dbReference type="PROSITE" id="PS50293">
    <property type="entry name" value="TPR_REGION"/>
    <property type="match status" value="1"/>
</dbReference>
<dbReference type="Pfam" id="PF13432">
    <property type="entry name" value="TPR_16"/>
    <property type="match status" value="1"/>
</dbReference>
<dbReference type="PROSITE" id="PS50005">
    <property type="entry name" value="TPR"/>
    <property type="match status" value="1"/>
</dbReference>
<accession>A0ABT6BBM3</accession>
<dbReference type="EMBL" id="JARJJS010000002">
    <property type="protein sequence ID" value="MDF4025538.1"/>
    <property type="molecule type" value="Genomic_DNA"/>
</dbReference>
<gene>
    <name evidence="4" type="ORF">P3W24_11230</name>
</gene>
<reference evidence="4 5" key="1">
    <citation type="journal article" date="2024" name="Curr. Microbiol.">
        <title>Luteibacter sahnii sp. nov., A Novel Yellow-Colored Xanthomonadin Pigment Producing Probiotic Bacterium from Healthy Rice Seed Microbiome.</title>
        <authorList>
            <person name="Jaiswal G."/>
            <person name="Rana R."/>
            <person name="Nayak P.K."/>
            <person name="Chouhan R."/>
            <person name="Gandhi S.G."/>
            <person name="Patel H.K."/>
            <person name="Patil P.B."/>
        </authorList>
    </citation>
    <scope>NUCLEOTIDE SEQUENCE [LARGE SCALE GENOMIC DNA]</scope>
    <source>
        <strain evidence="4 5">PPL201</strain>
    </source>
</reference>
<dbReference type="Gene3D" id="1.25.40.10">
    <property type="entry name" value="Tetratricopeptide repeat domain"/>
    <property type="match status" value="1"/>
</dbReference>
<comment type="caution">
    <text evidence="4">The sequence shown here is derived from an EMBL/GenBank/DDBJ whole genome shotgun (WGS) entry which is preliminary data.</text>
</comment>
<feature type="chain" id="PRO_5045368861" evidence="3">
    <location>
        <begin position="25"/>
        <end position="178"/>
    </location>
</feature>
<feature type="signal peptide" evidence="3">
    <location>
        <begin position="1"/>
        <end position="24"/>
    </location>
</feature>
<dbReference type="Proteomes" id="UP001528850">
    <property type="component" value="Unassembled WGS sequence"/>
</dbReference>
<feature type="repeat" description="TPR" evidence="1">
    <location>
        <begin position="70"/>
        <end position="103"/>
    </location>
</feature>
<proteinExistence type="predicted"/>
<name>A0ABT6BBM3_9GAMM</name>
<keyword evidence="5" id="KW-1185">Reference proteome</keyword>
<dbReference type="PROSITE" id="PS51257">
    <property type="entry name" value="PROKAR_LIPOPROTEIN"/>
    <property type="match status" value="1"/>
</dbReference>
<feature type="region of interest" description="Disordered" evidence="2">
    <location>
        <begin position="150"/>
        <end position="178"/>
    </location>
</feature>
<keyword evidence="3" id="KW-0732">Signal</keyword>
<dbReference type="SUPFAM" id="SSF48452">
    <property type="entry name" value="TPR-like"/>
    <property type="match status" value="1"/>
</dbReference>
<dbReference type="InterPro" id="IPR011990">
    <property type="entry name" value="TPR-like_helical_dom_sf"/>
</dbReference>
<dbReference type="SMART" id="SM00028">
    <property type="entry name" value="TPR"/>
    <property type="match status" value="1"/>
</dbReference>
<dbReference type="InterPro" id="IPR019734">
    <property type="entry name" value="TPR_rpt"/>
</dbReference>
<evidence type="ECO:0000313" key="5">
    <source>
        <dbReference type="Proteomes" id="UP001528850"/>
    </source>
</evidence>
<sequence>MAMGWTRWFAIVAAVWLAGCAAHGTLPDAAPRTDDVASERADADRAYAKGEIAHAATLYEAVVEALPDDADAWFRLGNARFRLQQPDAAVTAYDRAVQLDPHHARALYNLGVVRMKQAQAALLSSAEASPPGDPLRRDGARMAQRIARAGDDQVGHAHADGGAPPFIVDAEDASGPRP</sequence>
<evidence type="ECO:0000256" key="1">
    <source>
        <dbReference type="PROSITE-ProRule" id="PRU00339"/>
    </source>
</evidence>
<feature type="compositionally biased region" description="Basic and acidic residues" evidence="2">
    <location>
        <begin position="150"/>
        <end position="159"/>
    </location>
</feature>